<evidence type="ECO:0000313" key="3">
    <source>
        <dbReference type="Proteomes" id="UP000838324"/>
    </source>
</evidence>
<proteinExistence type="predicted"/>
<keyword evidence="1" id="KW-0472">Membrane</keyword>
<keyword evidence="1" id="KW-1133">Transmembrane helix</keyword>
<organism evidence="2 3">
    <name type="scientific">Paenibacillus auburnensis</name>
    <dbReference type="NCBI Taxonomy" id="2905649"/>
    <lineage>
        <taxon>Bacteria</taxon>
        <taxon>Bacillati</taxon>
        <taxon>Bacillota</taxon>
        <taxon>Bacilli</taxon>
        <taxon>Bacillales</taxon>
        <taxon>Paenibacillaceae</taxon>
        <taxon>Paenibacillus</taxon>
    </lineage>
</organism>
<evidence type="ECO:0000256" key="1">
    <source>
        <dbReference type="SAM" id="Phobius"/>
    </source>
</evidence>
<evidence type="ECO:0008006" key="4">
    <source>
        <dbReference type="Google" id="ProtNLM"/>
    </source>
</evidence>
<keyword evidence="1" id="KW-0812">Transmembrane</keyword>
<dbReference type="Proteomes" id="UP000838324">
    <property type="component" value="Unassembled WGS sequence"/>
</dbReference>
<dbReference type="RefSeq" id="WP_236330200.1">
    <property type="nucleotide sequence ID" value="NZ_CAKMMG010000001.1"/>
</dbReference>
<reference evidence="2" key="1">
    <citation type="submission" date="2022-01" db="EMBL/GenBank/DDBJ databases">
        <authorList>
            <person name="Criscuolo A."/>
        </authorList>
    </citation>
    <scope>NUCLEOTIDE SEQUENCE</scope>
    <source>
        <strain evidence="2">CIP111892</strain>
    </source>
</reference>
<feature type="transmembrane region" description="Helical" evidence="1">
    <location>
        <begin position="29"/>
        <end position="49"/>
    </location>
</feature>
<sequence length="61" mass="7233">MKPGKDWYWKTDEEVGLSRRSTRQRHIRVWLVLFIVLLTAAGLGAWLLMEGVFDFFRHIEG</sequence>
<dbReference type="EMBL" id="CAKMMG010000001">
    <property type="protein sequence ID" value="CAH1192323.1"/>
    <property type="molecule type" value="Genomic_DNA"/>
</dbReference>
<gene>
    <name evidence="2" type="ORF">PAECIP111892_00919</name>
</gene>
<accession>A0ABM9BQD8</accession>
<keyword evidence="3" id="KW-1185">Reference proteome</keyword>
<evidence type="ECO:0000313" key="2">
    <source>
        <dbReference type="EMBL" id="CAH1192323.1"/>
    </source>
</evidence>
<comment type="caution">
    <text evidence="2">The sequence shown here is derived from an EMBL/GenBank/DDBJ whole genome shotgun (WGS) entry which is preliminary data.</text>
</comment>
<name>A0ABM9BQD8_9BACL</name>
<protein>
    <recommendedName>
        <fullName evidence="4">DUF4044 domain-containing protein</fullName>
    </recommendedName>
</protein>